<comment type="caution">
    <text evidence="2">The sequence shown here is derived from an EMBL/GenBank/DDBJ whole genome shotgun (WGS) entry which is preliminary data.</text>
</comment>
<feature type="domain" description="BFN" evidence="1">
    <location>
        <begin position="15"/>
        <end position="148"/>
    </location>
</feature>
<dbReference type="PROSITE" id="PS51658">
    <property type="entry name" value="BFN"/>
    <property type="match status" value="1"/>
</dbReference>
<dbReference type="SUPFAM" id="SSF103256">
    <property type="entry name" value="Hypothetical protein TM0160"/>
    <property type="match status" value="1"/>
</dbReference>
<proteinExistence type="predicted"/>
<dbReference type="PANTHER" id="PTHR15160:SF1">
    <property type="entry name" value="VON HIPPEL-LINDAU DISEASE TUMOR SUPPRESSOR"/>
    <property type="match status" value="1"/>
</dbReference>
<name>A0A1F7VFP2_9BACT</name>
<evidence type="ECO:0000313" key="2">
    <source>
        <dbReference type="EMBL" id="OGL88948.1"/>
    </source>
</evidence>
<gene>
    <name evidence="2" type="ORF">A3I42_00740</name>
</gene>
<reference evidence="2 3" key="1">
    <citation type="journal article" date="2016" name="Nat. Commun.">
        <title>Thousands of microbial genomes shed light on interconnected biogeochemical processes in an aquifer system.</title>
        <authorList>
            <person name="Anantharaman K."/>
            <person name="Brown C.T."/>
            <person name="Hug L.A."/>
            <person name="Sharon I."/>
            <person name="Castelle C.J."/>
            <person name="Probst A.J."/>
            <person name="Thomas B.C."/>
            <person name="Singh A."/>
            <person name="Wilkins M.J."/>
            <person name="Karaoz U."/>
            <person name="Brodie E.L."/>
            <person name="Williams K.H."/>
            <person name="Hubbard S.S."/>
            <person name="Banfield J.F."/>
        </authorList>
    </citation>
    <scope>NUCLEOTIDE SEQUENCE [LARGE SCALE GENOMIC DNA]</scope>
</reference>
<dbReference type="AlphaFoldDB" id="A0A1F7VFP2"/>
<dbReference type="InterPro" id="IPR003729">
    <property type="entry name" value="Bi_nuclease_dom"/>
</dbReference>
<dbReference type="Gene3D" id="3.10.690.10">
    <property type="entry name" value="Bifunctional nuclease domain"/>
    <property type="match status" value="1"/>
</dbReference>
<protein>
    <recommendedName>
        <fullName evidence="1">BFN domain-containing protein</fullName>
    </recommendedName>
</protein>
<evidence type="ECO:0000313" key="3">
    <source>
        <dbReference type="Proteomes" id="UP000178264"/>
    </source>
</evidence>
<sequence>MSNQSGNNIKGGEDRVKCKVLGLFVHPTRNTPVVFIGTEDERIVIPIWIGFLEAQAILFAWRKITPPRPLTVDLLVSVIAEDLSAAVEEVKIHTLQDGTYFASLSLVSRGGERKVRDARPSDAIAIALRTHASLTVSQALQDATAHEQKDAKALLDFLRLEHEDQDNALQEEQSLS</sequence>
<dbReference type="Pfam" id="PF02577">
    <property type="entry name" value="BFN_dom"/>
    <property type="match status" value="1"/>
</dbReference>
<dbReference type="EMBL" id="MGER01000005">
    <property type="protein sequence ID" value="OGL88948.1"/>
    <property type="molecule type" value="Genomic_DNA"/>
</dbReference>
<accession>A0A1F7VFP2</accession>
<dbReference type="GO" id="GO:0004518">
    <property type="term" value="F:nuclease activity"/>
    <property type="evidence" value="ECO:0007669"/>
    <property type="project" value="InterPro"/>
</dbReference>
<organism evidence="2 3">
    <name type="scientific">Candidatus Uhrbacteria bacterium RIFCSPLOWO2_02_FULL_49_11</name>
    <dbReference type="NCBI Taxonomy" id="1802409"/>
    <lineage>
        <taxon>Bacteria</taxon>
        <taxon>Candidatus Uhriibacteriota</taxon>
    </lineage>
</organism>
<evidence type="ECO:0000259" key="1">
    <source>
        <dbReference type="PROSITE" id="PS51658"/>
    </source>
</evidence>
<dbReference type="InterPro" id="IPR036104">
    <property type="entry name" value="BFN_sf"/>
</dbReference>
<dbReference type="Proteomes" id="UP000178264">
    <property type="component" value="Unassembled WGS sequence"/>
</dbReference>
<dbReference type="PANTHER" id="PTHR15160">
    <property type="entry name" value="VON HIPPEL-LINDAU PROTEIN"/>
    <property type="match status" value="1"/>
</dbReference>